<protein>
    <submittedName>
        <fullName evidence="6">GntR family transcriptional regulator</fullName>
    </submittedName>
</protein>
<evidence type="ECO:0000256" key="4">
    <source>
        <dbReference type="SAM" id="MobiDB-lite"/>
    </source>
</evidence>
<dbReference type="SUPFAM" id="SSF48008">
    <property type="entry name" value="GntR ligand-binding domain-like"/>
    <property type="match status" value="1"/>
</dbReference>
<name>A0A918MLU2_9RHOB</name>
<organism evidence="6 7">
    <name type="scientific">Gemmobacter lanyuensis</name>
    <dbReference type="NCBI Taxonomy" id="1054497"/>
    <lineage>
        <taxon>Bacteria</taxon>
        <taxon>Pseudomonadati</taxon>
        <taxon>Pseudomonadota</taxon>
        <taxon>Alphaproteobacteria</taxon>
        <taxon>Rhodobacterales</taxon>
        <taxon>Paracoccaceae</taxon>
        <taxon>Gemmobacter</taxon>
    </lineage>
</organism>
<dbReference type="InterPro" id="IPR000524">
    <property type="entry name" value="Tscrpt_reg_HTH_GntR"/>
</dbReference>
<feature type="region of interest" description="Disordered" evidence="4">
    <location>
        <begin position="1"/>
        <end position="20"/>
    </location>
</feature>
<evidence type="ECO:0000313" key="6">
    <source>
        <dbReference type="EMBL" id="GGW34488.1"/>
    </source>
</evidence>
<dbReference type="EMBL" id="BMYQ01000007">
    <property type="protein sequence ID" value="GGW34488.1"/>
    <property type="molecule type" value="Genomic_DNA"/>
</dbReference>
<dbReference type="SMART" id="SM00895">
    <property type="entry name" value="FCD"/>
    <property type="match status" value="1"/>
</dbReference>
<dbReference type="InterPro" id="IPR036388">
    <property type="entry name" value="WH-like_DNA-bd_sf"/>
</dbReference>
<dbReference type="InterPro" id="IPR036390">
    <property type="entry name" value="WH_DNA-bd_sf"/>
</dbReference>
<dbReference type="CDD" id="cd07377">
    <property type="entry name" value="WHTH_GntR"/>
    <property type="match status" value="1"/>
</dbReference>
<evidence type="ECO:0000313" key="7">
    <source>
        <dbReference type="Proteomes" id="UP000628984"/>
    </source>
</evidence>
<dbReference type="SMART" id="SM00345">
    <property type="entry name" value="HTH_GNTR"/>
    <property type="match status" value="1"/>
</dbReference>
<dbReference type="AlphaFoldDB" id="A0A918MLU2"/>
<gene>
    <name evidence="6" type="ORF">GCM10011452_23570</name>
</gene>
<evidence type="ECO:0000256" key="2">
    <source>
        <dbReference type="ARBA" id="ARBA00023125"/>
    </source>
</evidence>
<dbReference type="PANTHER" id="PTHR43537">
    <property type="entry name" value="TRANSCRIPTIONAL REGULATOR, GNTR FAMILY"/>
    <property type="match status" value="1"/>
</dbReference>
<evidence type="ECO:0000259" key="5">
    <source>
        <dbReference type="PROSITE" id="PS50949"/>
    </source>
</evidence>
<proteinExistence type="predicted"/>
<dbReference type="InterPro" id="IPR011711">
    <property type="entry name" value="GntR_C"/>
</dbReference>
<sequence length="239" mass="26829">MTDAESPTPGTDPADRKRGGGAKLAYETLRDEILDLVLAPGEPIDEASLAERLAMSRTPVREALVRLAGEGLVTMLPNRSTIVAPVDFPNLYAFFDALTLMYRVTTRLAAEFHQPADLDAIRARQAVFARAVQAGDTAAMITHNRDFHAAIAEAGRNSYYTQLFVRLLDEGRRILRLYYYPSFSAQMPHPYILEHEAIIAAVADRDVELCDTLAREHADQIVRQIQEMIARDRRQHLRL</sequence>
<dbReference type="Gene3D" id="1.10.10.10">
    <property type="entry name" value="Winged helix-like DNA-binding domain superfamily/Winged helix DNA-binding domain"/>
    <property type="match status" value="1"/>
</dbReference>
<evidence type="ECO:0000256" key="1">
    <source>
        <dbReference type="ARBA" id="ARBA00023015"/>
    </source>
</evidence>
<keyword evidence="1" id="KW-0805">Transcription regulation</keyword>
<dbReference type="PRINTS" id="PR00035">
    <property type="entry name" value="HTHGNTR"/>
</dbReference>
<dbReference type="Pfam" id="PF07729">
    <property type="entry name" value="FCD"/>
    <property type="match status" value="1"/>
</dbReference>
<dbReference type="PANTHER" id="PTHR43537:SF45">
    <property type="entry name" value="GNTR FAMILY REGULATORY PROTEIN"/>
    <property type="match status" value="1"/>
</dbReference>
<dbReference type="SUPFAM" id="SSF46785">
    <property type="entry name" value="Winged helix' DNA-binding domain"/>
    <property type="match status" value="1"/>
</dbReference>
<dbReference type="InterPro" id="IPR008920">
    <property type="entry name" value="TF_FadR/GntR_C"/>
</dbReference>
<dbReference type="RefSeq" id="WP_189634072.1">
    <property type="nucleotide sequence ID" value="NZ_BMYQ01000007.1"/>
</dbReference>
<dbReference type="Gene3D" id="1.20.120.530">
    <property type="entry name" value="GntR ligand-binding domain-like"/>
    <property type="match status" value="1"/>
</dbReference>
<accession>A0A918MLU2</accession>
<reference evidence="6" key="1">
    <citation type="journal article" date="2014" name="Int. J. Syst. Evol. Microbiol.">
        <title>Complete genome sequence of Corynebacterium casei LMG S-19264T (=DSM 44701T), isolated from a smear-ripened cheese.</title>
        <authorList>
            <consortium name="US DOE Joint Genome Institute (JGI-PGF)"/>
            <person name="Walter F."/>
            <person name="Albersmeier A."/>
            <person name="Kalinowski J."/>
            <person name="Ruckert C."/>
        </authorList>
    </citation>
    <scope>NUCLEOTIDE SEQUENCE</scope>
    <source>
        <strain evidence="6">KCTC 23714</strain>
    </source>
</reference>
<feature type="domain" description="HTH gntR-type" evidence="5">
    <location>
        <begin position="19"/>
        <end position="86"/>
    </location>
</feature>
<keyword evidence="7" id="KW-1185">Reference proteome</keyword>
<dbReference type="GO" id="GO:0003677">
    <property type="term" value="F:DNA binding"/>
    <property type="evidence" value="ECO:0007669"/>
    <property type="project" value="UniProtKB-KW"/>
</dbReference>
<dbReference type="Pfam" id="PF00392">
    <property type="entry name" value="GntR"/>
    <property type="match status" value="1"/>
</dbReference>
<reference evidence="6" key="2">
    <citation type="submission" date="2020-09" db="EMBL/GenBank/DDBJ databases">
        <authorList>
            <person name="Sun Q."/>
            <person name="Kim S."/>
        </authorList>
    </citation>
    <scope>NUCLEOTIDE SEQUENCE</scope>
    <source>
        <strain evidence="6">KCTC 23714</strain>
    </source>
</reference>
<dbReference type="Proteomes" id="UP000628984">
    <property type="component" value="Unassembled WGS sequence"/>
</dbReference>
<evidence type="ECO:0000256" key="3">
    <source>
        <dbReference type="ARBA" id="ARBA00023163"/>
    </source>
</evidence>
<keyword evidence="2" id="KW-0238">DNA-binding</keyword>
<comment type="caution">
    <text evidence="6">The sequence shown here is derived from an EMBL/GenBank/DDBJ whole genome shotgun (WGS) entry which is preliminary data.</text>
</comment>
<keyword evidence="3" id="KW-0804">Transcription</keyword>
<dbReference type="PROSITE" id="PS50949">
    <property type="entry name" value="HTH_GNTR"/>
    <property type="match status" value="1"/>
</dbReference>
<dbReference type="GO" id="GO:0003700">
    <property type="term" value="F:DNA-binding transcription factor activity"/>
    <property type="evidence" value="ECO:0007669"/>
    <property type="project" value="InterPro"/>
</dbReference>